<organism evidence="1 2">
    <name type="scientific">Opisthorchis felineus</name>
    <dbReference type="NCBI Taxonomy" id="147828"/>
    <lineage>
        <taxon>Eukaryota</taxon>
        <taxon>Metazoa</taxon>
        <taxon>Spiralia</taxon>
        <taxon>Lophotrochozoa</taxon>
        <taxon>Platyhelminthes</taxon>
        <taxon>Trematoda</taxon>
        <taxon>Digenea</taxon>
        <taxon>Opisthorchiida</taxon>
        <taxon>Opisthorchiata</taxon>
        <taxon>Opisthorchiidae</taxon>
        <taxon>Opisthorchis</taxon>
    </lineage>
</organism>
<name>A0A4S2LW59_OPIFE</name>
<evidence type="ECO:0000313" key="2">
    <source>
        <dbReference type="Proteomes" id="UP000308267"/>
    </source>
</evidence>
<evidence type="ECO:0000313" key="1">
    <source>
        <dbReference type="EMBL" id="TGZ65889.1"/>
    </source>
</evidence>
<dbReference type="EMBL" id="SJOL01006474">
    <property type="protein sequence ID" value="TGZ65889.1"/>
    <property type="molecule type" value="Genomic_DNA"/>
</dbReference>
<reference evidence="1 2" key="1">
    <citation type="journal article" date="2019" name="BMC Genomics">
        <title>New insights from Opisthorchis felineus genome: update on genomics of the epidemiologically important liver flukes.</title>
        <authorList>
            <person name="Ershov N.I."/>
            <person name="Mordvinov V.A."/>
            <person name="Prokhortchouk E.B."/>
            <person name="Pakharukova M.Y."/>
            <person name="Gunbin K.V."/>
            <person name="Ustyantsev K."/>
            <person name="Genaev M.A."/>
            <person name="Blinov A.G."/>
            <person name="Mazur A."/>
            <person name="Boulygina E."/>
            <person name="Tsygankova S."/>
            <person name="Khrameeva E."/>
            <person name="Chekanov N."/>
            <person name="Fan G."/>
            <person name="Xiao A."/>
            <person name="Zhang H."/>
            <person name="Xu X."/>
            <person name="Yang H."/>
            <person name="Solovyev V."/>
            <person name="Lee S.M."/>
            <person name="Liu X."/>
            <person name="Afonnikov D.A."/>
            <person name="Skryabin K.G."/>
        </authorList>
    </citation>
    <scope>NUCLEOTIDE SEQUENCE [LARGE SCALE GENOMIC DNA]</scope>
    <source>
        <strain evidence="1">AK-0245</strain>
        <tissue evidence="1">Whole organism</tissue>
    </source>
</reference>
<keyword evidence="2" id="KW-1185">Reference proteome</keyword>
<gene>
    <name evidence="1" type="ORF">CRM22_005632</name>
</gene>
<dbReference type="OrthoDB" id="6232533at2759"/>
<dbReference type="Proteomes" id="UP000308267">
    <property type="component" value="Unassembled WGS sequence"/>
</dbReference>
<proteinExistence type="predicted"/>
<accession>A0A4S2LW59</accession>
<dbReference type="AlphaFoldDB" id="A0A4S2LW59"/>
<comment type="caution">
    <text evidence="1">The sequence shown here is derived from an EMBL/GenBank/DDBJ whole genome shotgun (WGS) entry which is preliminary data.</text>
</comment>
<sequence length="86" mass="10168">MKTTIWVTNSRTREMAMTKVWLIFSLCVVAILFSQPTEALFRLAPANADYGDLQSVKRWIDFKRRAWSDFKRKAAFGYPEDRPEYE</sequence>
<protein>
    <submittedName>
        <fullName evidence="1">Uncharacterized protein</fullName>
    </submittedName>
</protein>